<dbReference type="Proteomes" id="UP000807469">
    <property type="component" value="Unassembled WGS sequence"/>
</dbReference>
<accession>A0A9P5ZFM8</accession>
<sequence>MVVKIMQSIHDIIPSELLSEITPHLIGNNQALRSLSLVSRQWAPAAQKYLFSSMTVRSESIKHNPNDRLAFLQNAPRFASYVTHLTVVEMHSCDGIDSREEWDKLLCQLLPLFGNIKRLSLQWAQGTWWPNSFVPILESNLQCFESFKALFRSPKITHVDFTRVPISWIQYLSPRVKFIGVLDPVIDRYVNEEASGVDDANNRELLSHIRPYILLIDGLEWASCSLVGEAVKWLMHSGLDVTNLRKLGLGLISAPHESHKSVMALLTACSGSLKELSLTPSFAAYVPAKDDFTDVIDLSVLRKLRLLHIGAQAGMVQNLVEVEPMQWLLPQLKRFPRTNRLQYLIFGCEYTVYETVSSQAYFGLNFSSYNVLDSEVLTSARFPKLKYFTNYIEDPQGIPAHKLRMWIFKSLLPYTLRMSSRNLFLHHFGGSYRKTVFPADVPWSTVY</sequence>
<evidence type="ECO:0000313" key="1">
    <source>
        <dbReference type="EMBL" id="KAF9486185.1"/>
    </source>
</evidence>
<reference evidence="1" key="1">
    <citation type="submission" date="2020-11" db="EMBL/GenBank/DDBJ databases">
        <authorList>
            <consortium name="DOE Joint Genome Institute"/>
            <person name="Ahrendt S."/>
            <person name="Riley R."/>
            <person name="Andreopoulos W."/>
            <person name="Labutti K."/>
            <person name="Pangilinan J."/>
            <person name="Ruiz-Duenas F.J."/>
            <person name="Barrasa J.M."/>
            <person name="Sanchez-Garcia M."/>
            <person name="Camarero S."/>
            <person name="Miyauchi S."/>
            <person name="Serrano A."/>
            <person name="Linde D."/>
            <person name="Babiker R."/>
            <person name="Drula E."/>
            <person name="Ayuso-Fernandez I."/>
            <person name="Pacheco R."/>
            <person name="Padilla G."/>
            <person name="Ferreira P."/>
            <person name="Barriuso J."/>
            <person name="Kellner H."/>
            <person name="Castanera R."/>
            <person name="Alfaro M."/>
            <person name="Ramirez L."/>
            <person name="Pisabarro A.G."/>
            <person name="Kuo A."/>
            <person name="Tritt A."/>
            <person name="Lipzen A."/>
            <person name="He G."/>
            <person name="Yan M."/>
            <person name="Ng V."/>
            <person name="Cullen D."/>
            <person name="Martin F."/>
            <person name="Rosso M.-N."/>
            <person name="Henrissat B."/>
            <person name="Hibbett D."/>
            <person name="Martinez A.T."/>
            <person name="Grigoriev I.V."/>
        </authorList>
    </citation>
    <scope>NUCLEOTIDE SEQUENCE</scope>
    <source>
        <strain evidence="1">CIRM-BRFM 674</strain>
    </source>
</reference>
<dbReference type="EMBL" id="MU155131">
    <property type="protein sequence ID" value="KAF9486185.1"/>
    <property type="molecule type" value="Genomic_DNA"/>
</dbReference>
<gene>
    <name evidence="1" type="ORF">BDN70DRAFT_988191</name>
</gene>
<dbReference type="AlphaFoldDB" id="A0A9P5ZFM8"/>
<evidence type="ECO:0008006" key="3">
    <source>
        <dbReference type="Google" id="ProtNLM"/>
    </source>
</evidence>
<keyword evidence="2" id="KW-1185">Reference proteome</keyword>
<protein>
    <recommendedName>
        <fullName evidence="3">F-box domain-containing protein</fullName>
    </recommendedName>
</protein>
<dbReference type="OrthoDB" id="3012762at2759"/>
<name>A0A9P5ZFM8_9AGAR</name>
<organism evidence="1 2">
    <name type="scientific">Pholiota conissans</name>
    <dbReference type="NCBI Taxonomy" id="109636"/>
    <lineage>
        <taxon>Eukaryota</taxon>
        <taxon>Fungi</taxon>
        <taxon>Dikarya</taxon>
        <taxon>Basidiomycota</taxon>
        <taxon>Agaricomycotina</taxon>
        <taxon>Agaricomycetes</taxon>
        <taxon>Agaricomycetidae</taxon>
        <taxon>Agaricales</taxon>
        <taxon>Agaricineae</taxon>
        <taxon>Strophariaceae</taxon>
        <taxon>Pholiota</taxon>
    </lineage>
</organism>
<evidence type="ECO:0000313" key="2">
    <source>
        <dbReference type="Proteomes" id="UP000807469"/>
    </source>
</evidence>
<comment type="caution">
    <text evidence="1">The sequence shown here is derived from an EMBL/GenBank/DDBJ whole genome shotgun (WGS) entry which is preliminary data.</text>
</comment>
<dbReference type="SUPFAM" id="SSF52047">
    <property type="entry name" value="RNI-like"/>
    <property type="match status" value="1"/>
</dbReference>
<proteinExistence type="predicted"/>